<dbReference type="Proteomes" id="UP001516662">
    <property type="component" value="Unassembled WGS sequence"/>
</dbReference>
<proteinExistence type="predicted"/>
<dbReference type="EMBL" id="JADCLJ010000024">
    <property type="protein sequence ID" value="MBE4909997.1"/>
    <property type="molecule type" value="Genomic_DNA"/>
</dbReference>
<name>A0ABR9QNC0_9BACI</name>
<dbReference type="RefSeq" id="WP_193539161.1">
    <property type="nucleotide sequence ID" value="NZ_JADCLJ010000024.1"/>
</dbReference>
<keyword evidence="1" id="KW-0472">Membrane</keyword>
<keyword evidence="1" id="KW-0812">Transmembrane</keyword>
<evidence type="ECO:0000313" key="2">
    <source>
        <dbReference type="EMBL" id="MBE4909997.1"/>
    </source>
</evidence>
<comment type="caution">
    <text evidence="2">The sequence shown here is derived from an EMBL/GenBank/DDBJ whole genome shotgun (WGS) entry which is preliminary data.</text>
</comment>
<keyword evidence="1" id="KW-1133">Transmembrane helix</keyword>
<keyword evidence="3" id="KW-1185">Reference proteome</keyword>
<evidence type="ECO:0000256" key="1">
    <source>
        <dbReference type="SAM" id="Phobius"/>
    </source>
</evidence>
<feature type="transmembrane region" description="Helical" evidence="1">
    <location>
        <begin position="6"/>
        <end position="24"/>
    </location>
</feature>
<gene>
    <name evidence="2" type="ORF">IMZ08_18325</name>
</gene>
<feature type="transmembrane region" description="Helical" evidence="1">
    <location>
        <begin position="36"/>
        <end position="58"/>
    </location>
</feature>
<sequence length="59" mass="6862">MNVYMDISIILFSFVVLTTVYTVLKTTTKRFIKFSIASTISVILLVIIWRSLSIITYFH</sequence>
<protein>
    <submittedName>
        <fullName evidence="2">Uncharacterized protein</fullName>
    </submittedName>
</protein>
<evidence type="ECO:0000313" key="3">
    <source>
        <dbReference type="Proteomes" id="UP001516662"/>
    </source>
</evidence>
<reference evidence="2 3" key="1">
    <citation type="submission" date="2020-10" db="EMBL/GenBank/DDBJ databases">
        <title>Bacillus sp. HD4P25, an endophyte from a halophyte.</title>
        <authorList>
            <person name="Sun J.-Q."/>
        </authorList>
    </citation>
    <scope>NUCLEOTIDE SEQUENCE [LARGE SCALE GENOMIC DNA]</scope>
    <source>
        <strain evidence="2 3">YIM 93174</strain>
    </source>
</reference>
<accession>A0ABR9QNC0</accession>
<organism evidence="2 3">
    <name type="scientific">Litchfieldia luteola</name>
    <dbReference type="NCBI Taxonomy" id="682179"/>
    <lineage>
        <taxon>Bacteria</taxon>
        <taxon>Bacillati</taxon>
        <taxon>Bacillota</taxon>
        <taxon>Bacilli</taxon>
        <taxon>Bacillales</taxon>
        <taxon>Bacillaceae</taxon>
        <taxon>Litchfieldia</taxon>
    </lineage>
</organism>